<gene>
    <name evidence="2" type="ORF">MPDQ_002771</name>
</gene>
<name>A0A507R231_MONPU</name>
<proteinExistence type="predicted"/>
<feature type="region of interest" description="Disordered" evidence="1">
    <location>
        <begin position="1"/>
        <end position="21"/>
    </location>
</feature>
<reference evidence="2 3" key="1">
    <citation type="submission" date="2019-06" db="EMBL/GenBank/DDBJ databases">
        <title>Wine fermentation using esterase from Monascus purpureus.</title>
        <authorList>
            <person name="Geng C."/>
            <person name="Zhang Y."/>
        </authorList>
    </citation>
    <scope>NUCLEOTIDE SEQUENCE [LARGE SCALE GENOMIC DNA]</scope>
    <source>
        <strain evidence="2">HQ1</strain>
    </source>
</reference>
<organism evidence="2 3">
    <name type="scientific">Monascus purpureus</name>
    <name type="common">Red mold</name>
    <name type="synonym">Monascus anka</name>
    <dbReference type="NCBI Taxonomy" id="5098"/>
    <lineage>
        <taxon>Eukaryota</taxon>
        <taxon>Fungi</taxon>
        <taxon>Dikarya</taxon>
        <taxon>Ascomycota</taxon>
        <taxon>Pezizomycotina</taxon>
        <taxon>Eurotiomycetes</taxon>
        <taxon>Eurotiomycetidae</taxon>
        <taxon>Eurotiales</taxon>
        <taxon>Aspergillaceae</taxon>
        <taxon>Monascus</taxon>
    </lineage>
</organism>
<sequence>MNTTVASTPSGSNLGQPNDSAAAGTYMTLEHISPLKGTPARATFIRTFRDKLSIDGVLNLHLALNACLKLLYSRLRYMNCLGNDYGLRLDSLASGSMTWGQNAGEAFNP</sequence>
<dbReference type="Proteomes" id="UP000319663">
    <property type="component" value="Unassembled WGS sequence"/>
</dbReference>
<evidence type="ECO:0000313" key="3">
    <source>
        <dbReference type="Proteomes" id="UP000319663"/>
    </source>
</evidence>
<comment type="caution">
    <text evidence="2">The sequence shown here is derived from an EMBL/GenBank/DDBJ whole genome shotgun (WGS) entry which is preliminary data.</text>
</comment>
<dbReference type="AlphaFoldDB" id="A0A507R231"/>
<evidence type="ECO:0000313" key="2">
    <source>
        <dbReference type="EMBL" id="TQB75478.1"/>
    </source>
</evidence>
<accession>A0A507R231</accession>
<protein>
    <submittedName>
        <fullName evidence="2">Uncharacterized protein</fullName>
    </submittedName>
</protein>
<feature type="compositionally biased region" description="Polar residues" evidence="1">
    <location>
        <begin position="1"/>
        <end position="19"/>
    </location>
</feature>
<keyword evidence="3" id="KW-1185">Reference proteome</keyword>
<evidence type="ECO:0000256" key="1">
    <source>
        <dbReference type="SAM" id="MobiDB-lite"/>
    </source>
</evidence>
<dbReference type="EMBL" id="VIFY01000019">
    <property type="protein sequence ID" value="TQB75478.1"/>
    <property type="molecule type" value="Genomic_DNA"/>
</dbReference>